<protein>
    <submittedName>
        <fullName evidence="1">Uncharacterized protein</fullName>
    </submittedName>
</protein>
<sequence length="247" mass="28058">MHHEAARQWMCPALRRDTRWVQVRPCKERHAGLVPCGHPMSSLRHWALTLIDADFDRFTRMGSRSVECPTRRCSQSRSWLCTQCCTAAGRFCRLESLCLQVTGQDSPLSHPQQDWRDRYTYVFTAREFVEAAVAASHAAHVRTKQFRRLCRPGKGRIDASRLHPSSLCQLRTRRHLPGECATLSLRAVRGSRGHPTSRPYPNLRSLLDHLLSARFSRNIAGNNDGASRSVDAVCCEQDPQFLATLLP</sequence>
<organism evidence="1 2">
    <name type="scientific">Polyporus arcularius HHB13444</name>
    <dbReference type="NCBI Taxonomy" id="1314778"/>
    <lineage>
        <taxon>Eukaryota</taxon>
        <taxon>Fungi</taxon>
        <taxon>Dikarya</taxon>
        <taxon>Basidiomycota</taxon>
        <taxon>Agaricomycotina</taxon>
        <taxon>Agaricomycetes</taxon>
        <taxon>Polyporales</taxon>
        <taxon>Polyporaceae</taxon>
        <taxon>Polyporus</taxon>
    </lineage>
</organism>
<dbReference type="Proteomes" id="UP000308197">
    <property type="component" value="Unassembled WGS sequence"/>
</dbReference>
<proteinExistence type="predicted"/>
<accession>A0A5C3PZ25</accession>
<dbReference type="InParanoid" id="A0A5C3PZ25"/>
<gene>
    <name evidence="1" type="ORF">K466DRAFT_22620</name>
</gene>
<evidence type="ECO:0000313" key="1">
    <source>
        <dbReference type="EMBL" id="TFK94067.1"/>
    </source>
</evidence>
<dbReference type="AlphaFoldDB" id="A0A5C3PZ25"/>
<evidence type="ECO:0000313" key="2">
    <source>
        <dbReference type="Proteomes" id="UP000308197"/>
    </source>
</evidence>
<reference evidence="1 2" key="1">
    <citation type="journal article" date="2019" name="Nat. Ecol. Evol.">
        <title>Megaphylogeny resolves global patterns of mushroom evolution.</title>
        <authorList>
            <person name="Varga T."/>
            <person name="Krizsan K."/>
            <person name="Foldi C."/>
            <person name="Dima B."/>
            <person name="Sanchez-Garcia M."/>
            <person name="Sanchez-Ramirez S."/>
            <person name="Szollosi G.J."/>
            <person name="Szarkandi J.G."/>
            <person name="Papp V."/>
            <person name="Albert L."/>
            <person name="Andreopoulos W."/>
            <person name="Angelini C."/>
            <person name="Antonin V."/>
            <person name="Barry K.W."/>
            <person name="Bougher N.L."/>
            <person name="Buchanan P."/>
            <person name="Buyck B."/>
            <person name="Bense V."/>
            <person name="Catcheside P."/>
            <person name="Chovatia M."/>
            <person name="Cooper J."/>
            <person name="Damon W."/>
            <person name="Desjardin D."/>
            <person name="Finy P."/>
            <person name="Geml J."/>
            <person name="Haridas S."/>
            <person name="Hughes K."/>
            <person name="Justo A."/>
            <person name="Karasinski D."/>
            <person name="Kautmanova I."/>
            <person name="Kiss B."/>
            <person name="Kocsube S."/>
            <person name="Kotiranta H."/>
            <person name="LaButti K.M."/>
            <person name="Lechner B.E."/>
            <person name="Liimatainen K."/>
            <person name="Lipzen A."/>
            <person name="Lukacs Z."/>
            <person name="Mihaltcheva S."/>
            <person name="Morgado L.N."/>
            <person name="Niskanen T."/>
            <person name="Noordeloos M.E."/>
            <person name="Ohm R.A."/>
            <person name="Ortiz-Santana B."/>
            <person name="Ovrebo C."/>
            <person name="Racz N."/>
            <person name="Riley R."/>
            <person name="Savchenko A."/>
            <person name="Shiryaev A."/>
            <person name="Soop K."/>
            <person name="Spirin V."/>
            <person name="Szebenyi C."/>
            <person name="Tomsovsky M."/>
            <person name="Tulloss R.E."/>
            <person name="Uehling J."/>
            <person name="Grigoriev I.V."/>
            <person name="Vagvolgyi C."/>
            <person name="Papp T."/>
            <person name="Martin F.M."/>
            <person name="Miettinen O."/>
            <person name="Hibbett D.S."/>
            <person name="Nagy L.G."/>
        </authorList>
    </citation>
    <scope>NUCLEOTIDE SEQUENCE [LARGE SCALE GENOMIC DNA]</scope>
    <source>
        <strain evidence="1 2">HHB13444</strain>
    </source>
</reference>
<keyword evidence="2" id="KW-1185">Reference proteome</keyword>
<dbReference type="EMBL" id="ML210973">
    <property type="protein sequence ID" value="TFK94067.1"/>
    <property type="molecule type" value="Genomic_DNA"/>
</dbReference>
<name>A0A5C3PZ25_9APHY</name>